<dbReference type="OrthoDB" id="1438889at2"/>
<dbReference type="InterPro" id="IPR022686">
    <property type="entry name" value="G2P_N"/>
</dbReference>
<dbReference type="EMBL" id="ADLF01000020">
    <property type="protein sequence ID" value="EKU88465.1"/>
    <property type="molecule type" value="Genomic_DNA"/>
</dbReference>
<evidence type="ECO:0000259" key="1">
    <source>
        <dbReference type="Pfam" id="PF05144"/>
    </source>
</evidence>
<organism evidence="2 3">
    <name type="scientific">Bacteroides oleiciplenus YIT 12058</name>
    <dbReference type="NCBI Taxonomy" id="742727"/>
    <lineage>
        <taxon>Bacteria</taxon>
        <taxon>Pseudomonadati</taxon>
        <taxon>Bacteroidota</taxon>
        <taxon>Bacteroidia</taxon>
        <taxon>Bacteroidales</taxon>
        <taxon>Bacteroidaceae</taxon>
        <taxon>Bacteroides</taxon>
    </lineage>
</organism>
<proteinExistence type="predicted"/>
<keyword evidence="3" id="KW-1185">Reference proteome</keyword>
<protein>
    <recommendedName>
        <fullName evidence="1">Replication-associated protein G2P N-terminal domain-containing protein</fullName>
    </recommendedName>
</protein>
<dbReference type="GO" id="GO:0006260">
    <property type="term" value="P:DNA replication"/>
    <property type="evidence" value="ECO:0007669"/>
    <property type="project" value="InterPro"/>
</dbReference>
<name>K9EH67_9BACE</name>
<gene>
    <name evidence="2" type="ORF">HMPREF9447_04305</name>
</gene>
<accession>K9EH67</accession>
<dbReference type="AlphaFoldDB" id="K9EH67"/>
<reference evidence="2 3" key="1">
    <citation type="submission" date="2012-09" db="EMBL/GenBank/DDBJ databases">
        <title>The Genome Sequence of Bacteroides oleiciplenus YIT 12058.</title>
        <authorList>
            <consortium name="The Broad Institute Genome Sequencing Platform"/>
            <person name="Earl A."/>
            <person name="Ward D."/>
            <person name="Feldgarden M."/>
            <person name="Gevers D."/>
            <person name="Morotomi M."/>
            <person name="Walker B."/>
            <person name="Young S.K."/>
            <person name="Zeng Q."/>
            <person name="Gargeya S."/>
            <person name="Fitzgerald M."/>
            <person name="Haas B."/>
            <person name="Abouelleil A."/>
            <person name="Alvarado L."/>
            <person name="Arachchi H.M."/>
            <person name="Berlin A.M."/>
            <person name="Chapman S.B."/>
            <person name="Goldberg J."/>
            <person name="Griggs A."/>
            <person name="Gujja S."/>
            <person name="Hansen M."/>
            <person name="Howarth C."/>
            <person name="Imamovic A."/>
            <person name="Larimer J."/>
            <person name="McCowen C."/>
            <person name="Montmayeur A."/>
            <person name="Murphy C."/>
            <person name="Neiman D."/>
            <person name="Pearson M."/>
            <person name="Priest M."/>
            <person name="Roberts A."/>
            <person name="Saif S."/>
            <person name="Shea T."/>
            <person name="Sisk P."/>
            <person name="Sykes S."/>
            <person name="Wortman J."/>
            <person name="Nusbaum C."/>
            <person name="Birren B."/>
        </authorList>
    </citation>
    <scope>NUCLEOTIDE SEQUENCE [LARGE SCALE GENOMIC DNA]</scope>
    <source>
        <strain evidence="2 3">YIT 12058</strain>
    </source>
</reference>
<evidence type="ECO:0000313" key="3">
    <source>
        <dbReference type="Proteomes" id="UP000009872"/>
    </source>
</evidence>
<feature type="domain" description="Replication-associated protein G2P N-terminal" evidence="1">
    <location>
        <begin position="1"/>
        <end position="183"/>
    </location>
</feature>
<dbReference type="RefSeq" id="WP_009131822.1">
    <property type="nucleotide sequence ID" value="NZ_JH992944.1"/>
</dbReference>
<dbReference type="HOGENOM" id="CLU_905662_0_0_10"/>
<dbReference type="Pfam" id="PF05144">
    <property type="entry name" value="Phage_CRI"/>
    <property type="match status" value="1"/>
</dbReference>
<dbReference type="Proteomes" id="UP000009872">
    <property type="component" value="Unassembled WGS sequence"/>
</dbReference>
<evidence type="ECO:0000313" key="2">
    <source>
        <dbReference type="EMBL" id="EKU88465.1"/>
    </source>
</evidence>
<sequence length="300" mass="35076">MIDTLCLTLQSKAIKGHVDLMAMVGSQINVDLKKSNEYRIMGTYKNLRVYVEPTFVRIEGSLPKYYYGSNLVTLSRSEPGLIIDQLSRELGLPLQEAVVTRIDIAANIEVDNEPRSYYPSFGILSKYDRVIRRGTLYYEQNWCKLCIYDKIAEAEKHNDPYLTDELLRTNIMRYEIRFYRDWLTHYFGRKIKAKELYGETSDVCCELVAEWFFKYEAIIKTGVMKPKFEMTVKGLLLWCLKEMSRRQNIPKLIEACGEKGDRNTARVKREAVKLLKEYGSEPEDLVKEIDLKMIECTEVY</sequence>
<dbReference type="STRING" id="742727.HMPREF9447_04305"/>
<dbReference type="PATRIC" id="fig|742727.4.peg.4392"/>
<dbReference type="eggNOG" id="ENOG50335S4">
    <property type="taxonomic scope" value="Bacteria"/>
</dbReference>
<comment type="caution">
    <text evidence="2">The sequence shown here is derived from an EMBL/GenBank/DDBJ whole genome shotgun (WGS) entry which is preliminary data.</text>
</comment>